<dbReference type="EMBL" id="CM037152">
    <property type="protein sequence ID" value="KAH7833297.1"/>
    <property type="molecule type" value="Genomic_DNA"/>
</dbReference>
<name>A0ACB7WXZ2_9ERIC</name>
<organism evidence="1 2">
    <name type="scientific">Vaccinium darrowii</name>
    <dbReference type="NCBI Taxonomy" id="229202"/>
    <lineage>
        <taxon>Eukaryota</taxon>
        <taxon>Viridiplantae</taxon>
        <taxon>Streptophyta</taxon>
        <taxon>Embryophyta</taxon>
        <taxon>Tracheophyta</taxon>
        <taxon>Spermatophyta</taxon>
        <taxon>Magnoliopsida</taxon>
        <taxon>eudicotyledons</taxon>
        <taxon>Gunneridae</taxon>
        <taxon>Pentapetalae</taxon>
        <taxon>asterids</taxon>
        <taxon>Ericales</taxon>
        <taxon>Ericaceae</taxon>
        <taxon>Vaccinioideae</taxon>
        <taxon>Vaccinieae</taxon>
        <taxon>Vaccinium</taxon>
    </lineage>
</organism>
<protein>
    <submittedName>
        <fullName evidence="1">Uncharacterized protein</fullName>
    </submittedName>
</protein>
<evidence type="ECO:0000313" key="2">
    <source>
        <dbReference type="Proteomes" id="UP000828048"/>
    </source>
</evidence>
<sequence length="512" mass="59136">MMNPLRRFPSSIRTTLSQPTTTTLLRPISSKPTSKNGDDDWNDAWESAWLPNDLSDKHRAPWESDVNFSLSNTPSTTATTTDIAATDVDAETKAFVEDMTDNWEQRRKSVKTQQRQEKEEKLKEMEKNPLYTLESIKRDYRVQKQRIHAGLWVKEIEKQEEDKLGDGGGDGIERLLDSCSEIFDSPNNDLNNSKIPSSSEFKNKPDGWETTAKAQDGSVWEMSQREEDILIQEFERRIAFSKFQIASFIKTHIFSRRRPIDGWKYMIEEIGPNARKGKGSVSRLPSLSDASTQPFKEEKTPIASRGTAYKRSRAIMVHVNYYRNYGKTFKKPRRPYEKERLDAELKLVGEYGLRCKRELWRVQYALSRIRNAARMLLTLDEKNQRRIFEGEALLRRMNRYGLLDESQNKLDYVLALTVENFLERRLQTLVFKTGMAKSIHHARVLIRQRHIRVGRQVVNVPSFMVRLDSQKHIDFSLTSPLGGGRPGRVKRKNMKAAAKKAAGGDGDEEDEE</sequence>
<gene>
    <name evidence="1" type="ORF">Vadar_004893</name>
</gene>
<evidence type="ECO:0000313" key="1">
    <source>
        <dbReference type="EMBL" id="KAH7833297.1"/>
    </source>
</evidence>
<accession>A0ACB7WXZ2</accession>
<reference evidence="1 2" key="1">
    <citation type="journal article" date="2021" name="Hortic Res">
        <title>High-quality reference genome and annotation aids understanding of berry development for evergreen blueberry (Vaccinium darrowii).</title>
        <authorList>
            <person name="Yu J."/>
            <person name="Hulse-Kemp A.M."/>
            <person name="Babiker E."/>
            <person name="Staton M."/>
        </authorList>
    </citation>
    <scope>NUCLEOTIDE SEQUENCE [LARGE SCALE GENOMIC DNA]</scope>
    <source>
        <strain evidence="2">cv. NJ 8807/NJ 8810</strain>
        <tissue evidence="1">Young leaf</tissue>
    </source>
</reference>
<proteinExistence type="predicted"/>
<keyword evidence="2" id="KW-1185">Reference proteome</keyword>
<dbReference type="Proteomes" id="UP000828048">
    <property type="component" value="Chromosome 2"/>
</dbReference>
<comment type="caution">
    <text evidence="1">The sequence shown here is derived from an EMBL/GenBank/DDBJ whole genome shotgun (WGS) entry which is preliminary data.</text>
</comment>